<keyword evidence="3" id="KW-1185">Reference proteome</keyword>
<dbReference type="Proteomes" id="UP001161497">
    <property type="component" value="Chromosome"/>
</dbReference>
<dbReference type="Pfam" id="PF16798">
    <property type="entry name" value="DUF5069"/>
    <property type="match status" value="1"/>
</dbReference>
<accession>A0ABM9IAW6</accession>
<evidence type="ECO:0000313" key="2">
    <source>
        <dbReference type="EMBL" id="CAI9084786.1"/>
    </source>
</evidence>
<dbReference type="InterPro" id="IPR031849">
    <property type="entry name" value="DUF5069"/>
</dbReference>
<sequence length="149" mass="17144">MDYDPFDLTQHPPRSPRVQLGGFVLLPRVIDKGRALLKGKIGEYKYNCPMDQKLFSFLQINEKQFLEILSKTSSDKEVLKEILKISPLSLAFWQIENWSSVLQRSGPSDLDSKKFFVTSLEQIAPDREDIVSWFDLLDLDDYVSFGGKP</sequence>
<dbReference type="EMBL" id="OX458932">
    <property type="protein sequence ID" value="CAI9084786.1"/>
    <property type="molecule type" value="Genomic_DNA"/>
</dbReference>
<evidence type="ECO:0000313" key="3">
    <source>
        <dbReference type="Proteomes" id="UP001161497"/>
    </source>
</evidence>
<organism evidence="2 3">
    <name type="scientific">Candidatus Methylacidiphilum fumarolicum</name>
    <dbReference type="NCBI Taxonomy" id="591154"/>
    <lineage>
        <taxon>Bacteria</taxon>
        <taxon>Pseudomonadati</taxon>
        <taxon>Verrucomicrobiota</taxon>
        <taxon>Methylacidiphilae</taxon>
        <taxon>Methylacidiphilales</taxon>
        <taxon>Methylacidiphilaceae</taxon>
        <taxon>Methylacidiphilum (ex Ratnadevi et al. 2023)</taxon>
    </lineage>
</organism>
<dbReference type="RefSeq" id="WP_009060358.1">
    <property type="nucleotide sequence ID" value="NZ_JAHXRZ010000003.1"/>
</dbReference>
<protein>
    <recommendedName>
        <fullName evidence="1">DUF5069 domain-containing protein</fullName>
    </recommendedName>
</protein>
<evidence type="ECO:0000259" key="1">
    <source>
        <dbReference type="Pfam" id="PF16798"/>
    </source>
</evidence>
<name>A0ABM9IAW6_9BACT</name>
<proteinExistence type="predicted"/>
<gene>
    <name evidence="2" type="ORF">MFUM_0393</name>
</gene>
<feature type="domain" description="DUF5069" evidence="1">
    <location>
        <begin position="10"/>
        <end position="142"/>
    </location>
</feature>
<reference evidence="2" key="1">
    <citation type="submission" date="2023-03" db="EMBL/GenBank/DDBJ databases">
        <authorList>
            <person name="Cremers G."/>
            <person name="Picone N."/>
        </authorList>
    </citation>
    <scope>NUCLEOTIDE SEQUENCE</scope>
    <source>
        <strain evidence="2">Sample_alias</strain>
    </source>
</reference>